<comment type="caution">
    <text evidence="1">The sequence shown here is derived from an EMBL/GenBank/DDBJ whole genome shotgun (WGS) entry which is preliminary data.</text>
</comment>
<accession>A0A815ZL29</accession>
<proteinExistence type="predicted"/>
<evidence type="ECO:0000313" key="2">
    <source>
        <dbReference type="EMBL" id="CAF1665765.1"/>
    </source>
</evidence>
<dbReference type="EMBL" id="CAJNOV010016206">
    <property type="protein sequence ID" value="CAF1586598.1"/>
    <property type="molecule type" value="Genomic_DNA"/>
</dbReference>
<reference evidence="1" key="1">
    <citation type="submission" date="2021-02" db="EMBL/GenBank/DDBJ databases">
        <authorList>
            <person name="Nowell W R."/>
        </authorList>
    </citation>
    <scope>NUCLEOTIDE SEQUENCE</scope>
</reference>
<protein>
    <submittedName>
        <fullName evidence="1">Uncharacterized protein</fullName>
    </submittedName>
</protein>
<dbReference type="AlphaFoldDB" id="A0A815ZL29"/>
<name>A0A815ZL29_9BILA</name>
<evidence type="ECO:0000313" key="4">
    <source>
        <dbReference type="Proteomes" id="UP000663855"/>
    </source>
</evidence>
<dbReference type="Proteomes" id="UP000663824">
    <property type="component" value="Unassembled WGS sequence"/>
</dbReference>
<dbReference type="EMBL" id="CAJNRE010015024">
    <property type="protein sequence ID" value="CAF2133901.1"/>
    <property type="molecule type" value="Genomic_DNA"/>
</dbReference>
<dbReference type="Proteomes" id="UP000663834">
    <property type="component" value="Unassembled WGS sequence"/>
</dbReference>
<gene>
    <name evidence="1" type="ORF">CJN711_LOCUS33560</name>
    <name evidence="2" type="ORF">KQP761_LOCUS33069</name>
    <name evidence="3" type="ORF">MBJ925_LOCUS28108</name>
</gene>
<sequence>MFSDGYHIITPSSTKRKEILPKHKNGELPSRSNLNEVHSLGGRLSIDAARQKQFEQYASKTFASQAVSIENQNQMIPVENEFLSPWEREATNWTDYEREQNSRAEPIEHEFIANSVASDQAIDYFAVVYEHLFAIDSWTDEQKSSLLQLMNEWESKFKQSSPKIFKTNMHHLSNLFTDPNGIVMNLPADTVLALIQSTDIQPECWFEYLLATFLEAEDHI</sequence>
<evidence type="ECO:0000313" key="1">
    <source>
        <dbReference type="EMBL" id="CAF1586598.1"/>
    </source>
</evidence>
<organism evidence="1 4">
    <name type="scientific">Rotaria magnacalcarata</name>
    <dbReference type="NCBI Taxonomy" id="392030"/>
    <lineage>
        <taxon>Eukaryota</taxon>
        <taxon>Metazoa</taxon>
        <taxon>Spiralia</taxon>
        <taxon>Gnathifera</taxon>
        <taxon>Rotifera</taxon>
        <taxon>Eurotatoria</taxon>
        <taxon>Bdelloidea</taxon>
        <taxon>Philodinida</taxon>
        <taxon>Philodinidae</taxon>
        <taxon>Rotaria</taxon>
    </lineage>
</organism>
<evidence type="ECO:0000313" key="3">
    <source>
        <dbReference type="EMBL" id="CAF2133901.1"/>
    </source>
</evidence>
<dbReference type="EMBL" id="CAJNOW010018511">
    <property type="protein sequence ID" value="CAF1665765.1"/>
    <property type="molecule type" value="Genomic_DNA"/>
</dbReference>
<dbReference type="Proteomes" id="UP000663855">
    <property type="component" value="Unassembled WGS sequence"/>
</dbReference>